<sequence>SWRHCCALSVIHVVVNLDHLVGEKGPRYLALDPARQSRHFSEDSRAGGVHAGCGEEVVEACQKPGPIFTAHEGAPNVT</sequence>
<accession>A0AAV7PBR6</accession>
<organism evidence="1 2">
    <name type="scientific">Pleurodeles waltl</name>
    <name type="common">Iberian ribbed newt</name>
    <dbReference type="NCBI Taxonomy" id="8319"/>
    <lineage>
        <taxon>Eukaryota</taxon>
        <taxon>Metazoa</taxon>
        <taxon>Chordata</taxon>
        <taxon>Craniata</taxon>
        <taxon>Vertebrata</taxon>
        <taxon>Euteleostomi</taxon>
        <taxon>Amphibia</taxon>
        <taxon>Batrachia</taxon>
        <taxon>Caudata</taxon>
        <taxon>Salamandroidea</taxon>
        <taxon>Salamandridae</taxon>
        <taxon>Pleurodelinae</taxon>
        <taxon>Pleurodeles</taxon>
    </lineage>
</organism>
<reference evidence="1" key="1">
    <citation type="journal article" date="2022" name="bioRxiv">
        <title>Sequencing and chromosome-scale assembly of the giantPleurodeles waltlgenome.</title>
        <authorList>
            <person name="Brown T."/>
            <person name="Elewa A."/>
            <person name="Iarovenko S."/>
            <person name="Subramanian E."/>
            <person name="Araus A.J."/>
            <person name="Petzold A."/>
            <person name="Susuki M."/>
            <person name="Suzuki K.-i.T."/>
            <person name="Hayashi T."/>
            <person name="Toyoda A."/>
            <person name="Oliveira C."/>
            <person name="Osipova E."/>
            <person name="Leigh N.D."/>
            <person name="Simon A."/>
            <person name="Yun M.H."/>
        </authorList>
    </citation>
    <scope>NUCLEOTIDE SEQUENCE</scope>
    <source>
        <strain evidence="1">20211129_DDA</strain>
        <tissue evidence="1">Liver</tissue>
    </source>
</reference>
<dbReference type="AlphaFoldDB" id="A0AAV7PBR6"/>
<dbReference type="EMBL" id="JANPWB010000011">
    <property type="protein sequence ID" value="KAJ1125768.1"/>
    <property type="molecule type" value="Genomic_DNA"/>
</dbReference>
<evidence type="ECO:0000313" key="2">
    <source>
        <dbReference type="Proteomes" id="UP001066276"/>
    </source>
</evidence>
<feature type="non-terminal residue" evidence="1">
    <location>
        <position position="78"/>
    </location>
</feature>
<comment type="caution">
    <text evidence="1">The sequence shown here is derived from an EMBL/GenBank/DDBJ whole genome shotgun (WGS) entry which is preliminary data.</text>
</comment>
<protein>
    <submittedName>
        <fullName evidence="1">Uncharacterized protein</fullName>
    </submittedName>
</protein>
<proteinExistence type="predicted"/>
<gene>
    <name evidence="1" type="ORF">NDU88_004190</name>
</gene>
<name>A0AAV7PBR6_PLEWA</name>
<dbReference type="Proteomes" id="UP001066276">
    <property type="component" value="Chromosome 7"/>
</dbReference>
<evidence type="ECO:0000313" key="1">
    <source>
        <dbReference type="EMBL" id="KAJ1125768.1"/>
    </source>
</evidence>
<feature type="non-terminal residue" evidence="1">
    <location>
        <position position="1"/>
    </location>
</feature>
<keyword evidence="2" id="KW-1185">Reference proteome</keyword>